<evidence type="ECO:0000313" key="3">
    <source>
        <dbReference type="Proteomes" id="UP000033815"/>
    </source>
</evidence>
<organism evidence="2 3">
    <name type="scientific">Candidatus Nomurabacteria bacterium GW2011_GWB1_44_12</name>
    <dbReference type="NCBI Taxonomy" id="1618748"/>
    <lineage>
        <taxon>Bacteria</taxon>
        <taxon>Candidatus Nomuraibacteriota</taxon>
    </lineage>
</organism>
<evidence type="ECO:0000313" key="2">
    <source>
        <dbReference type="EMBL" id="KKT37221.1"/>
    </source>
</evidence>
<sequence>MTKQQRHLKLVVSNKLVVVKNDSMVLSVEEPEEKVSWWRKLSWHSKTQVFVFAILIGSIVGALVLHWLRDWHTATAMWMLSSFCLFLIWALEYRLRMDSDPFNKPL</sequence>
<protein>
    <submittedName>
        <fullName evidence="2">Uncharacterized protein</fullName>
    </submittedName>
</protein>
<proteinExistence type="predicted"/>
<name>A0A837I7U9_9BACT</name>
<keyword evidence="1" id="KW-0812">Transmembrane</keyword>
<comment type="caution">
    <text evidence="2">The sequence shown here is derived from an EMBL/GenBank/DDBJ whole genome shotgun (WGS) entry which is preliminary data.</text>
</comment>
<dbReference type="EMBL" id="LCHP01000001">
    <property type="protein sequence ID" value="KKT37221.1"/>
    <property type="molecule type" value="Genomic_DNA"/>
</dbReference>
<reference evidence="2 3" key="1">
    <citation type="journal article" date="2015" name="Nature">
        <title>rRNA introns, odd ribosomes, and small enigmatic genomes across a large radiation of phyla.</title>
        <authorList>
            <person name="Brown C.T."/>
            <person name="Hug L.A."/>
            <person name="Thomas B.C."/>
            <person name="Sharon I."/>
            <person name="Castelle C.J."/>
            <person name="Singh A."/>
            <person name="Wilkins M.J."/>
            <person name="Williams K.H."/>
            <person name="Banfield J.F."/>
        </authorList>
    </citation>
    <scope>NUCLEOTIDE SEQUENCE [LARGE SCALE GENOMIC DNA]</scope>
</reference>
<keyword evidence="1" id="KW-0472">Membrane</keyword>
<gene>
    <name evidence="2" type="ORF">UW25_C0001G0029</name>
</gene>
<feature type="transmembrane region" description="Helical" evidence="1">
    <location>
        <begin position="49"/>
        <end position="68"/>
    </location>
</feature>
<dbReference type="AlphaFoldDB" id="A0A837I7U9"/>
<feature type="transmembrane region" description="Helical" evidence="1">
    <location>
        <begin position="74"/>
        <end position="91"/>
    </location>
</feature>
<accession>A0A837I7U9</accession>
<keyword evidence="1" id="KW-1133">Transmembrane helix</keyword>
<dbReference type="Proteomes" id="UP000033815">
    <property type="component" value="Unassembled WGS sequence"/>
</dbReference>
<evidence type="ECO:0000256" key="1">
    <source>
        <dbReference type="SAM" id="Phobius"/>
    </source>
</evidence>